<dbReference type="EMBL" id="WJXO01000001">
    <property type="protein sequence ID" value="MRN37221.1"/>
    <property type="molecule type" value="Genomic_DNA"/>
</dbReference>
<comment type="caution">
    <text evidence="1">The sequence shown here is derived from an EMBL/GenBank/DDBJ whole genome shotgun (WGS) entry which is preliminary data.</text>
</comment>
<dbReference type="AlphaFoldDB" id="A0A5Q3RUW7"/>
<sequence>MCDCIQKMQEKVKAALSERGVKYLAEPEMQGKVLPMLDLNIYSAMGTAITWTEEVTARNGTKKPKKQKMNIVFPRCPFCGEKTDYQKAVEAKEGK</sequence>
<reference evidence="1" key="1">
    <citation type="journal article" name="Emerg. Infect. Dis.">
        <title>Two cases of a newly characterized neisseria species.</title>
        <authorList>
            <person name="Mustapha M."/>
            <person name="Lemos A.P.S."/>
            <person name="Harrison L.H."/>
            <person name="Vantyne D."/>
            <person name="Sacchi C.T."/>
        </authorList>
    </citation>
    <scope>NUCLEOTIDE SEQUENCE</scope>
    <source>
        <strain evidence="1">N.95.16</strain>
    </source>
</reference>
<name>A0A5Q3RUW7_9NEIS</name>
<proteinExistence type="predicted"/>
<organism evidence="1 2">
    <name type="scientific">Neisseria brasiliensis</name>
    <dbReference type="NCBI Taxonomy" id="2666100"/>
    <lineage>
        <taxon>Bacteria</taxon>
        <taxon>Pseudomonadati</taxon>
        <taxon>Pseudomonadota</taxon>
        <taxon>Betaproteobacteria</taxon>
        <taxon>Neisseriales</taxon>
        <taxon>Neisseriaceae</taxon>
        <taxon>Neisseria</taxon>
    </lineage>
</organism>
<dbReference type="Proteomes" id="UP000486297">
    <property type="component" value="Unassembled WGS sequence"/>
</dbReference>
<evidence type="ECO:0000313" key="1">
    <source>
        <dbReference type="EMBL" id="MRN37221.1"/>
    </source>
</evidence>
<evidence type="ECO:0000313" key="2">
    <source>
        <dbReference type="Proteomes" id="UP000486297"/>
    </source>
</evidence>
<gene>
    <name evidence="1" type="ORF">GJU80_01535</name>
</gene>
<accession>A0A5Q3RUW7</accession>
<keyword evidence="2" id="KW-1185">Reference proteome</keyword>
<protein>
    <submittedName>
        <fullName evidence="1">Uncharacterized protein</fullName>
    </submittedName>
</protein>
<dbReference type="RefSeq" id="WP_095502351.1">
    <property type="nucleotide sequence ID" value="NZ_CP046027.1"/>
</dbReference>